<dbReference type="Proteomes" id="UP000245657">
    <property type="component" value="Unassembled WGS sequence"/>
</dbReference>
<dbReference type="Gene3D" id="3.40.50.2300">
    <property type="match status" value="1"/>
</dbReference>
<keyword evidence="5" id="KW-0804">Transcription</keyword>
<evidence type="ECO:0000256" key="5">
    <source>
        <dbReference type="ARBA" id="ARBA00023163"/>
    </source>
</evidence>
<dbReference type="InterPro" id="IPR035965">
    <property type="entry name" value="PAS-like_dom_sf"/>
</dbReference>
<keyword evidence="1 6" id="KW-0597">Phosphoprotein</keyword>
<dbReference type="InterPro" id="IPR011006">
    <property type="entry name" value="CheY-like_superfamily"/>
</dbReference>
<keyword evidence="9" id="KW-1185">Reference proteome</keyword>
<dbReference type="SUPFAM" id="SSF55785">
    <property type="entry name" value="PYP-like sensor domain (PAS domain)"/>
    <property type="match status" value="1"/>
</dbReference>
<keyword evidence="3" id="KW-0805">Transcription regulation</keyword>
<dbReference type="GO" id="GO:0005829">
    <property type="term" value="C:cytosol"/>
    <property type="evidence" value="ECO:0007669"/>
    <property type="project" value="TreeGrafter"/>
</dbReference>
<evidence type="ECO:0000256" key="6">
    <source>
        <dbReference type="PROSITE-ProRule" id="PRU00169"/>
    </source>
</evidence>
<evidence type="ECO:0000256" key="4">
    <source>
        <dbReference type="ARBA" id="ARBA00023125"/>
    </source>
</evidence>
<evidence type="ECO:0000313" key="9">
    <source>
        <dbReference type="Proteomes" id="UP000245657"/>
    </source>
</evidence>
<dbReference type="PANTHER" id="PTHR48111:SF1">
    <property type="entry name" value="TWO-COMPONENT RESPONSE REGULATOR ORR33"/>
    <property type="match status" value="1"/>
</dbReference>
<gene>
    <name evidence="8" type="ORF">DK846_02640</name>
</gene>
<reference evidence="8 9" key="1">
    <citation type="submission" date="2018-05" db="EMBL/GenBank/DDBJ databases">
        <title>Draft genome of Methanospirillum lacunae Ki8-1.</title>
        <authorList>
            <person name="Dueholm M.S."/>
            <person name="Nielsen P.H."/>
            <person name="Bakmann L.F."/>
            <person name="Otzen D.E."/>
        </authorList>
    </citation>
    <scope>NUCLEOTIDE SEQUENCE [LARGE SCALE GENOMIC DNA]</scope>
    <source>
        <strain evidence="8 9">Ki8-1</strain>
    </source>
</reference>
<dbReference type="GeneID" id="97549433"/>
<dbReference type="GO" id="GO:0000976">
    <property type="term" value="F:transcription cis-regulatory region binding"/>
    <property type="evidence" value="ECO:0007669"/>
    <property type="project" value="TreeGrafter"/>
</dbReference>
<evidence type="ECO:0000256" key="2">
    <source>
        <dbReference type="ARBA" id="ARBA00023012"/>
    </source>
</evidence>
<dbReference type="EMBL" id="QGMY01000002">
    <property type="protein sequence ID" value="PWR74073.1"/>
    <property type="molecule type" value="Genomic_DNA"/>
</dbReference>
<dbReference type="OrthoDB" id="8127at2157"/>
<proteinExistence type="predicted"/>
<dbReference type="InterPro" id="IPR001789">
    <property type="entry name" value="Sig_transdc_resp-reg_receiver"/>
</dbReference>
<dbReference type="InterPro" id="IPR039420">
    <property type="entry name" value="WalR-like"/>
</dbReference>
<dbReference type="GO" id="GO:0006355">
    <property type="term" value="P:regulation of DNA-templated transcription"/>
    <property type="evidence" value="ECO:0007669"/>
    <property type="project" value="TreeGrafter"/>
</dbReference>
<dbReference type="AlphaFoldDB" id="A0A2V2NFI4"/>
<dbReference type="Gene3D" id="3.30.450.20">
    <property type="entry name" value="PAS domain"/>
    <property type="match status" value="1"/>
</dbReference>
<sequence>MTRVLYIDDEPSLLTLTRIYLKEEADLDVDIAASAEEGLDLLKKNVYDAIISDYDMPDIDGIDFLKQVRNYDVTIPFIIFTGKGREEVAIEALNNGADFYIQKGGDPRTIFTELANAIRHLVRRTQAERTALQIEQHLVAFLNALPDIAYIKGPDLKYLLINKAYQKYLGLSSDHDAVGKTDDELLSPILTSLSGKSDEIILNSNEPYSVTANSDGKTYHIQKFPLSFPSGLTGIGGIIREIEEHTTRETNLSEPEDRF</sequence>
<dbReference type="PROSITE" id="PS50110">
    <property type="entry name" value="RESPONSE_REGULATORY"/>
    <property type="match status" value="1"/>
</dbReference>
<dbReference type="GO" id="GO:0000156">
    <property type="term" value="F:phosphorelay response regulator activity"/>
    <property type="evidence" value="ECO:0007669"/>
    <property type="project" value="TreeGrafter"/>
</dbReference>
<dbReference type="CDD" id="cd00156">
    <property type="entry name" value="REC"/>
    <property type="match status" value="1"/>
</dbReference>
<feature type="domain" description="Response regulatory" evidence="7">
    <location>
        <begin position="3"/>
        <end position="118"/>
    </location>
</feature>
<feature type="modified residue" description="4-aspartylphosphate" evidence="6">
    <location>
        <position position="53"/>
    </location>
</feature>
<organism evidence="8 9">
    <name type="scientific">Methanospirillum lacunae</name>
    <dbReference type="NCBI Taxonomy" id="668570"/>
    <lineage>
        <taxon>Archaea</taxon>
        <taxon>Methanobacteriati</taxon>
        <taxon>Methanobacteriota</taxon>
        <taxon>Stenosarchaea group</taxon>
        <taxon>Methanomicrobia</taxon>
        <taxon>Methanomicrobiales</taxon>
        <taxon>Methanospirillaceae</taxon>
        <taxon>Methanospirillum</taxon>
    </lineage>
</organism>
<dbReference type="SUPFAM" id="SSF52172">
    <property type="entry name" value="CheY-like"/>
    <property type="match status" value="1"/>
</dbReference>
<keyword evidence="4" id="KW-0238">DNA-binding</keyword>
<accession>A0A2V2NFI4</accession>
<evidence type="ECO:0000313" key="8">
    <source>
        <dbReference type="EMBL" id="PWR74073.1"/>
    </source>
</evidence>
<evidence type="ECO:0000259" key="7">
    <source>
        <dbReference type="PROSITE" id="PS50110"/>
    </source>
</evidence>
<dbReference type="RefSeq" id="WP_109967352.1">
    <property type="nucleotide sequence ID" value="NZ_CP176093.1"/>
</dbReference>
<comment type="caution">
    <text evidence="8">The sequence shown here is derived from an EMBL/GenBank/DDBJ whole genome shotgun (WGS) entry which is preliminary data.</text>
</comment>
<dbReference type="Pfam" id="PF00072">
    <property type="entry name" value="Response_reg"/>
    <property type="match status" value="1"/>
</dbReference>
<dbReference type="SMART" id="SM00448">
    <property type="entry name" value="REC"/>
    <property type="match status" value="1"/>
</dbReference>
<keyword evidence="2" id="KW-0902">Two-component regulatory system</keyword>
<dbReference type="GO" id="GO:0032993">
    <property type="term" value="C:protein-DNA complex"/>
    <property type="evidence" value="ECO:0007669"/>
    <property type="project" value="TreeGrafter"/>
</dbReference>
<protein>
    <recommendedName>
        <fullName evidence="7">Response regulatory domain-containing protein</fullName>
    </recommendedName>
</protein>
<dbReference type="Pfam" id="PF08448">
    <property type="entry name" value="PAS_4"/>
    <property type="match status" value="1"/>
</dbReference>
<evidence type="ECO:0000256" key="1">
    <source>
        <dbReference type="ARBA" id="ARBA00022553"/>
    </source>
</evidence>
<dbReference type="PANTHER" id="PTHR48111">
    <property type="entry name" value="REGULATOR OF RPOS"/>
    <property type="match status" value="1"/>
</dbReference>
<dbReference type="InterPro" id="IPR013656">
    <property type="entry name" value="PAS_4"/>
</dbReference>
<name>A0A2V2NFI4_9EURY</name>
<evidence type="ECO:0000256" key="3">
    <source>
        <dbReference type="ARBA" id="ARBA00023015"/>
    </source>
</evidence>